<evidence type="ECO:0000256" key="2">
    <source>
        <dbReference type="ARBA" id="ARBA00022723"/>
    </source>
</evidence>
<dbReference type="InterPro" id="IPR053138">
    <property type="entry name" value="N-alpha-Ac-DABA_deacetylase"/>
</dbReference>
<dbReference type="PIRSF" id="PIRSF039012">
    <property type="entry name" value="ASP"/>
    <property type="match status" value="1"/>
</dbReference>
<dbReference type="AlphaFoldDB" id="A0A1X7M2B9"/>
<dbReference type="Pfam" id="PF24827">
    <property type="entry name" value="AstE_AspA_cat"/>
    <property type="match status" value="1"/>
</dbReference>
<dbReference type="PANTHER" id="PTHR37326:SF1">
    <property type="entry name" value="BLL3975 PROTEIN"/>
    <property type="match status" value="1"/>
</dbReference>
<dbReference type="RefSeq" id="WP_085489029.1">
    <property type="nucleotide sequence ID" value="NZ_FXAT01000014.1"/>
</dbReference>
<evidence type="ECO:0000259" key="5">
    <source>
        <dbReference type="Pfam" id="PF24827"/>
    </source>
</evidence>
<dbReference type="GO" id="GO:0016788">
    <property type="term" value="F:hydrolase activity, acting on ester bonds"/>
    <property type="evidence" value="ECO:0007669"/>
    <property type="project" value="InterPro"/>
</dbReference>
<dbReference type="Proteomes" id="UP000193228">
    <property type="component" value="Unassembled WGS sequence"/>
</dbReference>
<dbReference type="OrthoDB" id="9782876at2"/>
<dbReference type="Gene3D" id="3.40.630.10">
    <property type="entry name" value="Zn peptidases"/>
    <property type="match status" value="1"/>
</dbReference>
<keyword evidence="4" id="KW-0862">Zinc</keyword>
<accession>A0A1X7M2B9</accession>
<dbReference type="GO" id="GO:0046872">
    <property type="term" value="F:metal ion binding"/>
    <property type="evidence" value="ECO:0007669"/>
    <property type="project" value="UniProtKB-KW"/>
</dbReference>
<dbReference type="EMBL" id="FXAT01000014">
    <property type="protein sequence ID" value="SMG59857.1"/>
    <property type="molecule type" value="Genomic_DNA"/>
</dbReference>
<gene>
    <name evidence="6" type="ORF">SAMN06265784_11488</name>
</gene>
<organism evidence="6 7">
    <name type="scientific">Paraburkholderia susongensis</name>
    <dbReference type="NCBI Taxonomy" id="1515439"/>
    <lineage>
        <taxon>Bacteria</taxon>
        <taxon>Pseudomonadati</taxon>
        <taxon>Pseudomonadota</taxon>
        <taxon>Betaproteobacteria</taxon>
        <taxon>Burkholderiales</taxon>
        <taxon>Burkholderiaceae</taxon>
        <taxon>Paraburkholderia</taxon>
    </lineage>
</organism>
<comment type="cofactor">
    <cofactor evidence="1">
        <name>Zn(2+)</name>
        <dbReference type="ChEBI" id="CHEBI:29105"/>
    </cofactor>
</comment>
<evidence type="ECO:0000256" key="3">
    <source>
        <dbReference type="ARBA" id="ARBA00022801"/>
    </source>
</evidence>
<evidence type="ECO:0000256" key="4">
    <source>
        <dbReference type="ARBA" id="ARBA00022833"/>
    </source>
</evidence>
<protein>
    <recommendedName>
        <fullName evidence="5">Succinylglutamate desuccinylase/Aspartoacylase catalytic domain-containing protein</fullName>
    </recommendedName>
</protein>
<dbReference type="GO" id="GO:0016811">
    <property type="term" value="F:hydrolase activity, acting on carbon-nitrogen (but not peptide) bonds, in linear amides"/>
    <property type="evidence" value="ECO:0007669"/>
    <property type="project" value="InterPro"/>
</dbReference>
<feature type="domain" description="Succinylglutamate desuccinylase/Aspartoacylase catalytic" evidence="5">
    <location>
        <begin position="57"/>
        <end position="241"/>
    </location>
</feature>
<dbReference type="CDD" id="cd06252">
    <property type="entry name" value="M14_ASTE_ASPA-like"/>
    <property type="match status" value="1"/>
</dbReference>
<reference evidence="7" key="1">
    <citation type="submission" date="2017-04" db="EMBL/GenBank/DDBJ databases">
        <authorList>
            <person name="Varghese N."/>
            <person name="Submissions S."/>
        </authorList>
    </citation>
    <scope>NUCLEOTIDE SEQUENCE [LARGE SCALE GENOMIC DNA]</scope>
    <source>
        <strain evidence="7">LMG 29540</strain>
    </source>
</reference>
<keyword evidence="2" id="KW-0479">Metal-binding</keyword>
<evidence type="ECO:0000256" key="1">
    <source>
        <dbReference type="ARBA" id="ARBA00001947"/>
    </source>
</evidence>
<keyword evidence="3" id="KW-0378">Hydrolase</keyword>
<proteinExistence type="predicted"/>
<evidence type="ECO:0000313" key="7">
    <source>
        <dbReference type="Proteomes" id="UP000193228"/>
    </source>
</evidence>
<keyword evidence="7" id="KW-1185">Reference proteome</keyword>
<dbReference type="PANTHER" id="PTHR37326">
    <property type="entry name" value="BLL3975 PROTEIN"/>
    <property type="match status" value="1"/>
</dbReference>
<dbReference type="SUPFAM" id="SSF53187">
    <property type="entry name" value="Zn-dependent exopeptidases"/>
    <property type="match status" value="1"/>
</dbReference>
<dbReference type="STRING" id="1515439.SAMN06265784_11488"/>
<dbReference type="InterPro" id="IPR043795">
    <property type="entry name" value="N-alpha-Ac-DABA-like"/>
</dbReference>
<name>A0A1X7M2B9_9BURK</name>
<evidence type="ECO:0000313" key="6">
    <source>
        <dbReference type="EMBL" id="SMG59857.1"/>
    </source>
</evidence>
<dbReference type="InterPro" id="IPR055438">
    <property type="entry name" value="AstE_AspA_cat"/>
</dbReference>
<sequence>MNPIVTPSNPPGSPIRSEIDLDASGKHAGYLRLPHSVHRSAYGWLPIPIASIRNGTGPVVLIMAGNHGDEYEGQILVSALIREIEAAHITGQLILLPTANAPAAEAGLRTSPIDGGNLNRAFPGDPQGSPTQVIAHYIEHVLLARADYLVDLHSGGSSLLYRGNNMLAIDPRDDEEKQRLTAALRAFGLPNAYLHAENPVHAATAARRQRALSITTELGGGGTVDAALLREARQGLLHFLGAIGVLSGPLVPAAPPATTRFLRVAGARHYVYAYDNGLYEPLVELGERVVAGQPAARIHFPDTPLKEPVTCHFQSDGEVVCKRVPALVKRGDCLFHLAEEVRT</sequence>